<reference evidence="3 4" key="1">
    <citation type="submission" date="2017-12" db="EMBL/GenBank/DDBJ databases">
        <title>Complete genome sequence of Herbivorax saccincola GGR1, a novel Cellulosome-producing hydrolytic bacterium in a thermophilic biogas plant, established by Illumina and Nanopore MinION sequencing.</title>
        <authorList>
            <person name="Pechtl A."/>
            <person name="Ruckert C."/>
            <person name="Koeck D.E."/>
            <person name="Maus I."/>
            <person name="Winkler A."/>
            <person name="Kalinowski J."/>
            <person name="Puhler A."/>
            <person name="Schwarz W.W."/>
            <person name="Zverlov V.V."/>
            <person name="Schluter A."/>
            <person name="Liebl W."/>
        </authorList>
    </citation>
    <scope>NUCLEOTIDE SEQUENCE [LARGE SCALE GENOMIC DNA]</scope>
    <source>
        <strain evidence="4">SR1</strain>
    </source>
</reference>
<feature type="domain" description="6-hydroxymethylpterin diphosphokinase MptE-like" evidence="1">
    <location>
        <begin position="205"/>
        <end position="373"/>
    </location>
</feature>
<dbReference type="InterPro" id="IPR002826">
    <property type="entry name" value="MptE-like"/>
</dbReference>
<evidence type="ECO:0008006" key="5">
    <source>
        <dbReference type="Google" id="ProtNLM"/>
    </source>
</evidence>
<dbReference type="InterPro" id="IPR045376">
    <property type="entry name" value="Maf_N"/>
</dbReference>
<organism evidence="3 4">
    <name type="scientific">Acetivibrio saccincola</name>
    <dbReference type="NCBI Taxonomy" id="1677857"/>
    <lineage>
        <taxon>Bacteria</taxon>
        <taxon>Bacillati</taxon>
        <taxon>Bacillota</taxon>
        <taxon>Clostridia</taxon>
        <taxon>Eubacteriales</taxon>
        <taxon>Oscillospiraceae</taxon>
        <taxon>Acetivibrio</taxon>
    </lineage>
</organism>
<dbReference type="KEGG" id="hsc:HVS_01455"/>
<sequence>MTDLYRKNLLFFKKRSPVLYKTITSEKPLYETKIEKVQGQFNYILETEKSRCFIHSMYNIERETEKVFEKADKSASALILFGMGAGYYFPYIKKNFPHLKHLVIVEPNLEFFREMLKFIDFRELNSNIKSVMLLINKSPEEAVEFLIGEFKKYLNLGVEIVSNISYRTIYEGYFEFLHKKIIENLRNTIVNTATLKFISNRDTINFFNNIHNKTLEFEKIASIFKDRPAILVSAGPSLNKNMHLLKDLKDKAIIVAVGSAIKILHNNGIVPHFRVAIDGGENEMKIFEGIDTSNSILLYSNSIYHEILPEYRGPKVSFHLNTMPLEKYLRTKVEENLITIRSGFSVANVAFDLLCKSGCSKIIIIGQDLCYTGGKNYAKGSWNNDDINLNKKGYIKTFDIFGNEVYTTRPYLGMKNLFERLYKFYSSVPVVNATEGGLNIEGFVNSTLDSETKLLNKIENIQSEIEEINERYNCEGGIAFEKYRDIFSEMIMDFNEVLRISENVIRRIKKLQRYKEKNIAKERTLRELEEINDLGKTYAESEVSLKVILPALHQIIESYGIVYGYRGKDDKKRIDSLEKVSLLVITEIYEYAELIKECLKLNLQHERCVINYKTVSQ</sequence>
<name>A0A2K9DXH1_9FIRM</name>
<gene>
    <name evidence="3" type="ORF">HVS_01455</name>
</gene>
<evidence type="ECO:0000259" key="1">
    <source>
        <dbReference type="Pfam" id="PF01973"/>
    </source>
</evidence>
<accession>A0A2K9DXH1</accession>
<proteinExistence type="predicted"/>
<protein>
    <recommendedName>
        <fullName evidence="5">Motility accessory factor</fullName>
    </recommendedName>
</protein>
<evidence type="ECO:0000259" key="2">
    <source>
        <dbReference type="Pfam" id="PF20157"/>
    </source>
</evidence>
<dbReference type="PANTHER" id="PTHR41786">
    <property type="entry name" value="MOTILITY ACCESSORY FACTOR MAF"/>
    <property type="match status" value="1"/>
</dbReference>
<dbReference type="Pfam" id="PF01973">
    <property type="entry name" value="MptE-like"/>
    <property type="match status" value="1"/>
</dbReference>
<dbReference type="Pfam" id="PF20157">
    <property type="entry name" value="Maf_flag10_N"/>
    <property type="match status" value="1"/>
</dbReference>
<dbReference type="Proteomes" id="UP000233534">
    <property type="component" value="Chromosome"/>
</dbReference>
<dbReference type="AlphaFoldDB" id="A0A2K9DXH1"/>
<evidence type="ECO:0000313" key="4">
    <source>
        <dbReference type="Proteomes" id="UP000233534"/>
    </source>
</evidence>
<feature type="domain" description="Glycosyltransferase Maf N-terminal" evidence="2">
    <location>
        <begin position="61"/>
        <end position="189"/>
    </location>
</feature>
<dbReference type="EMBL" id="CP025197">
    <property type="protein sequence ID" value="AUG56257.1"/>
    <property type="molecule type" value="Genomic_DNA"/>
</dbReference>
<keyword evidence="4" id="KW-1185">Reference proteome</keyword>
<evidence type="ECO:0000313" key="3">
    <source>
        <dbReference type="EMBL" id="AUG56257.1"/>
    </source>
</evidence>
<dbReference type="PANTHER" id="PTHR41786:SF1">
    <property type="entry name" value="6-HYDROXYMETHYLPTERIN DIPHOSPHOKINASE MPTE-LIKE DOMAIN-CONTAINING PROTEIN"/>
    <property type="match status" value="1"/>
</dbReference>